<proteinExistence type="predicted"/>
<accession>A0A5J4R3W2</accession>
<protein>
    <submittedName>
        <fullName evidence="1">Uncharacterized protein</fullName>
    </submittedName>
</protein>
<organism evidence="1">
    <name type="scientific">termite gut metagenome</name>
    <dbReference type="NCBI Taxonomy" id="433724"/>
    <lineage>
        <taxon>unclassified sequences</taxon>
        <taxon>metagenomes</taxon>
        <taxon>organismal metagenomes</taxon>
    </lineage>
</organism>
<sequence>MHKHKHSEATKLKISEMKRKNFALKPMDDQWKEKIRESNKATYAALKRSYMIQEYGVKFMEAEFGVEYMIKEYGKDYAKKYANMNHDIKTL</sequence>
<dbReference type="AlphaFoldDB" id="A0A5J4R3W2"/>
<comment type="caution">
    <text evidence="1">The sequence shown here is derived from an EMBL/GenBank/DDBJ whole genome shotgun (WGS) entry which is preliminary data.</text>
</comment>
<gene>
    <name evidence="1" type="ORF">EZS27_023366</name>
</gene>
<dbReference type="EMBL" id="SNRY01001952">
    <property type="protein sequence ID" value="KAA6327661.1"/>
    <property type="molecule type" value="Genomic_DNA"/>
</dbReference>
<reference evidence="1" key="1">
    <citation type="submission" date="2019-03" db="EMBL/GenBank/DDBJ databases">
        <title>Single cell metagenomics reveals metabolic interactions within the superorganism composed of flagellate Streblomastix strix and complex community of Bacteroidetes bacteria on its surface.</title>
        <authorList>
            <person name="Treitli S.C."/>
            <person name="Kolisko M."/>
            <person name="Husnik F."/>
            <person name="Keeling P."/>
            <person name="Hampl V."/>
        </authorList>
    </citation>
    <scope>NUCLEOTIDE SEQUENCE</scope>
    <source>
        <strain evidence="1">STM</strain>
    </source>
</reference>
<name>A0A5J4R3W2_9ZZZZ</name>
<evidence type="ECO:0000313" key="1">
    <source>
        <dbReference type="EMBL" id="KAA6327661.1"/>
    </source>
</evidence>